<evidence type="ECO:0000256" key="5">
    <source>
        <dbReference type="SAM" id="MobiDB-lite"/>
    </source>
</evidence>
<accession>A0A7X1ZC93</accession>
<feature type="transmembrane region" description="Helical" evidence="6">
    <location>
        <begin position="36"/>
        <end position="61"/>
    </location>
</feature>
<evidence type="ECO:0000256" key="3">
    <source>
        <dbReference type="ARBA" id="ARBA00022989"/>
    </source>
</evidence>
<dbReference type="InterPro" id="IPR021147">
    <property type="entry name" value="DUF697"/>
</dbReference>
<dbReference type="EMBL" id="WIVE01000007">
    <property type="protein sequence ID" value="MQX35697.1"/>
    <property type="molecule type" value="Genomic_DNA"/>
</dbReference>
<feature type="region of interest" description="Disordered" evidence="5">
    <location>
        <begin position="1"/>
        <end position="22"/>
    </location>
</feature>
<comment type="caution">
    <text evidence="7">The sequence shown here is derived from an EMBL/GenBank/DDBJ whole genome shotgun (WGS) entry which is preliminary data.</text>
</comment>
<keyword evidence="2 6" id="KW-0812">Transmembrane</keyword>
<sequence length="184" mass="18770">MVKSDSVADDDAGAAPGADPEKTTRALSAENMIKSYVIASVAAGSVPVPLFDIAAVAGIQLRMIQKLSHLYGKEFSEHAARNIISALAGGVVSYGGGYVLAASAFKLIPGIGWMVGMASLPIVSGATTYAVGRVMVNHFEGGGSLFDLSADDVRAFYEEQFRKGKEVAAGLKGAASGKGGSEAA</sequence>
<dbReference type="Pfam" id="PF05128">
    <property type="entry name" value="DUF697"/>
    <property type="match status" value="1"/>
</dbReference>
<reference evidence="7 8" key="1">
    <citation type="submission" date="2019-10" db="EMBL/GenBank/DDBJ databases">
        <title>Draft whole-genome sequence of the purple nonsulfur photosynthetic bacterium Roseospira navarrensis DSM 15114.</title>
        <authorList>
            <person name="Kyndt J.A."/>
            <person name="Meyer T.E."/>
        </authorList>
    </citation>
    <scope>NUCLEOTIDE SEQUENCE [LARGE SCALE GENOMIC DNA]</scope>
    <source>
        <strain evidence="7 8">DSM 15114</strain>
    </source>
</reference>
<evidence type="ECO:0000256" key="6">
    <source>
        <dbReference type="SAM" id="Phobius"/>
    </source>
</evidence>
<name>A0A7X1ZC93_9PROT</name>
<evidence type="ECO:0000256" key="4">
    <source>
        <dbReference type="ARBA" id="ARBA00023136"/>
    </source>
</evidence>
<dbReference type="AlphaFoldDB" id="A0A7X1ZC93"/>
<evidence type="ECO:0000313" key="7">
    <source>
        <dbReference type="EMBL" id="MQX35697.1"/>
    </source>
</evidence>
<dbReference type="Proteomes" id="UP000434582">
    <property type="component" value="Unassembled WGS sequence"/>
</dbReference>
<proteinExistence type="predicted"/>
<dbReference type="RefSeq" id="WP_153341458.1">
    <property type="nucleotide sequence ID" value="NZ_WIVE01000007.1"/>
</dbReference>
<feature type="transmembrane region" description="Helical" evidence="6">
    <location>
        <begin position="111"/>
        <end position="131"/>
    </location>
</feature>
<evidence type="ECO:0000313" key="8">
    <source>
        <dbReference type="Proteomes" id="UP000434582"/>
    </source>
</evidence>
<keyword evidence="3 6" id="KW-1133">Transmembrane helix</keyword>
<organism evidence="7 8">
    <name type="scientific">Roseospira navarrensis</name>
    <dbReference type="NCBI Taxonomy" id="140058"/>
    <lineage>
        <taxon>Bacteria</taxon>
        <taxon>Pseudomonadati</taxon>
        <taxon>Pseudomonadota</taxon>
        <taxon>Alphaproteobacteria</taxon>
        <taxon>Rhodospirillales</taxon>
        <taxon>Rhodospirillaceae</taxon>
        <taxon>Roseospira</taxon>
    </lineage>
</organism>
<dbReference type="OrthoDB" id="980719at2"/>
<gene>
    <name evidence="7" type="ORF">GHC57_04110</name>
</gene>
<protein>
    <submittedName>
        <fullName evidence="7">DUF697 domain-containing protein</fullName>
    </submittedName>
</protein>
<keyword evidence="4 6" id="KW-0472">Membrane</keyword>
<feature type="transmembrane region" description="Helical" evidence="6">
    <location>
        <begin position="82"/>
        <end position="105"/>
    </location>
</feature>
<comment type="subcellular location">
    <subcellularLocation>
        <location evidence="1">Membrane</location>
        <topology evidence="1">Multi-pass membrane protein</topology>
    </subcellularLocation>
</comment>
<evidence type="ECO:0000256" key="1">
    <source>
        <dbReference type="ARBA" id="ARBA00004141"/>
    </source>
</evidence>
<keyword evidence="8" id="KW-1185">Reference proteome</keyword>
<evidence type="ECO:0000256" key="2">
    <source>
        <dbReference type="ARBA" id="ARBA00022692"/>
    </source>
</evidence>
<dbReference type="GO" id="GO:0016020">
    <property type="term" value="C:membrane"/>
    <property type="evidence" value="ECO:0007669"/>
    <property type="project" value="UniProtKB-SubCell"/>
</dbReference>